<protein>
    <submittedName>
        <fullName evidence="1">Uncharacterized protein</fullName>
    </submittedName>
</protein>
<sequence length="85" mass="9366">MFLQTGILSISTANTVSQTTSGHRIQILNTTPSSLASLIAFRRRQIESQQASVRIDGRMPNTPIPLKHKPLPPIQNTAFALRILC</sequence>
<dbReference type="EMBL" id="JBGMDY010000005">
    <property type="protein sequence ID" value="KAL2335729.1"/>
    <property type="molecule type" value="Genomic_DNA"/>
</dbReference>
<organism evidence="1 2">
    <name type="scientific">Flemingia macrophylla</name>
    <dbReference type="NCBI Taxonomy" id="520843"/>
    <lineage>
        <taxon>Eukaryota</taxon>
        <taxon>Viridiplantae</taxon>
        <taxon>Streptophyta</taxon>
        <taxon>Embryophyta</taxon>
        <taxon>Tracheophyta</taxon>
        <taxon>Spermatophyta</taxon>
        <taxon>Magnoliopsida</taxon>
        <taxon>eudicotyledons</taxon>
        <taxon>Gunneridae</taxon>
        <taxon>Pentapetalae</taxon>
        <taxon>rosids</taxon>
        <taxon>fabids</taxon>
        <taxon>Fabales</taxon>
        <taxon>Fabaceae</taxon>
        <taxon>Papilionoideae</taxon>
        <taxon>50 kb inversion clade</taxon>
        <taxon>NPAAA clade</taxon>
        <taxon>indigoferoid/millettioid clade</taxon>
        <taxon>Phaseoleae</taxon>
        <taxon>Flemingia</taxon>
    </lineage>
</organism>
<dbReference type="AlphaFoldDB" id="A0ABD1MIV4"/>
<comment type="caution">
    <text evidence="1">The sequence shown here is derived from an EMBL/GenBank/DDBJ whole genome shotgun (WGS) entry which is preliminary data.</text>
</comment>
<dbReference type="Proteomes" id="UP001603857">
    <property type="component" value="Unassembled WGS sequence"/>
</dbReference>
<accession>A0ABD1MIV4</accession>
<keyword evidence="2" id="KW-1185">Reference proteome</keyword>
<evidence type="ECO:0000313" key="1">
    <source>
        <dbReference type="EMBL" id="KAL2335729.1"/>
    </source>
</evidence>
<name>A0ABD1MIV4_9FABA</name>
<proteinExistence type="predicted"/>
<evidence type="ECO:0000313" key="2">
    <source>
        <dbReference type="Proteomes" id="UP001603857"/>
    </source>
</evidence>
<gene>
    <name evidence="1" type="ORF">Fmac_016942</name>
</gene>
<reference evidence="1 2" key="1">
    <citation type="submission" date="2024-08" db="EMBL/GenBank/DDBJ databases">
        <title>Insights into the chromosomal genome structure of Flemingia macrophylla.</title>
        <authorList>
            <person name="Ding Y."/>
            <person name="Zhao Y."/>
            <person name="Bi W."/>
            <person name="Wu M."/>
            <person name="Zhao G."/>
            <person name="Gong Y."/>
            <person name="Li W."/>
            <person name="Zhang P."/>
        </authorList>
    </citation>
    <scope>NUCLEOTIDE SEQUENCE [LARGE SCALE GENOMIC DNA]</scope>
    <source>
        <strain evidence="1">DYQJB</strain>
        <tissue evidence="1">Leaf</tissue>
    </source>
</reference>